<dbReference type="CDD" id="cd08977">
    <property type="entry name" value="SusD"/>
    <property type="match status" value="1"/>
</dbReference>
<evidence type="ECO:0008006" key="10">
    <source>
        <dbReference type="Google" id="ProtNLM"/>
    </source>
</evidence>
<keyword evidence="5" id="KW-0998">Cell outer membrane</keyword>
<evidence type="ECO:0000256" key="4">
    <source>
        <dbReference type="ARBA" id="ARBA00023136"/>
    </source>
</evidence>
<dbReference type="SUPFAM" id="SSF48452">
    <property type="entry name" value="TPR-like"/>
    <property type="match status" value="1"/>
</dbReference>
<organism evidence="8 9">
    <name type="scientific">Microbacter margulisiae</name>
    <dbReference type="NCBI Taxonomy" id="1350067"/>
    <lineage>
        <taxon>Bacteria</taxon>
        <taxon>Pseudomonadati</taxon>
        <taxon>Bacteroidota</taxon>
        <taxon>Bacteroidia</taxon>
        <taxon>Bacteroidales</taxon>
        <taxon>Porphyromonadaceae</taxon>
        <taxon>Microbacter</taxon>
    </lineage>
</organism>
<dbReference type="EMBL" id="JACHYB010000002">
    <property type="protein sequence ID" value="MBB3188660.1"/>
    <property type="molecule type" value="Genomic_DNA"/>
</dbReference>
<dbReference type="Gene3D" id="1.25.40.390">
    <property type="match status" value="1"/>
</dbReference>
<protein>
    <recommendedName>
        <fullName evidence="10">Starch-binding associating with outer membrane</fullName>
    </recommendedName>
</protein>
<keyword evidence="9" id="KW-1185">Reference proteome</keyword>
<evidence type="ECO:0000259" key="6">
    <source>
        <dbReference type="Pfam" id="PF07980"/>
    </source>
</evidence>
<comment type="caution">
    <text evidence="8">The sequence shown here is derived from an EMBL/GenBank/DDBJ whole genome shotgun (WGS) entry which is preliminary data.</text>
</comment>
<proteinExistence type="inferred from homology"/>
<feature type="domain" description="RagB/SusD" evidence="6">
    <location>
        <begin position="279"/>
        <end position="534"/>
    </location>
</feature>
<keyword evidence="4" id="KW-0472">Membrane</keyword>
<dbReference type="Proteomes" id="UP000544222">
    <property type="component" value="Unassembled WGS sequence"/>
</dbReference>
<dbReference type="InterPro" id="IPR011990">
    <property type="entry name" value="TPR-like_helical_dom_sf"/>
</dbReference>
<comment type="similarity">
    <text evidence="2">Belongs to the SusD family.</text>
</comment>
<gene>
    <name evidence="8" type="ORF">FHX64_002858</name>
</gene>
<evidence type="ECO:0000256" key="3">
    <source>
        <dbReference type="ARBA" id="ARBA00022729"/>
    </source>
</evidence>
<evidence type="ECO:0000256" key="5">
    <source>
        <dbReference type="ARBA" id="ARBA00023237"/>
    </source>
</evidence>
<dbReference type="InterPro" id="IPR033985">
    <property type="entry name" value="SusD-like_N"/>
</dbReference>
<dbReference type="RefSeq" id="WP_183414396.1">
    <property type="nucleotide sequence ID" value="NZ_JACHYB010000002.1"/>
</dbReference>
<evidence type="ECO:0000313" key="9">
    <source>
        <dbReference type="Proteomes" id="UP000544222"/>
    </source>
</evidence>
<dbReference type="InterPro" id="IPR012944">
    <property type="entry name" value="SusD_RagB_dom"/>
</dbReference>
<feature type="domain" description="SusD-like N-terminal" evidence="7">
    <location>
        <begin position="67"/>
        <end position="217"/>
    </location>
</feature>
<accession>A0A7W5H3B6</accession>
<evidence type="ECO:0000313" key="8">
    <source>
        <dbReference type="EMBL" id="MBB3188660.1"/>
    </source>
</evidence>
<reference evidence="8 9" key="1">
    <citation type="submission" date="2020-08" db="EMBL/GenBank/DDBJ databases">
        <title>Genomic Encyclopedia of Type Strains, Phase IV (KMG-IV): sequencing the most valuable type-strain genomes for metagenomic binning, comparative biology and taxonomic classification.</title>
        <authorList>
            <person name="Goeker M."/>
        </authorList>
    </citation>
    <scope>NUCLEOTIDE SEQUENCE [LARGE SCALE GENOMIC DNA]</scope>
    <source>
        <strain evidence="8 9">DSM 27471</strain>
    </source>
</reference>
<dbReference type="Pfam" id="PF14322">
    <property type="entry name" value="SusD-like_3"/>
    <property type="match status" value="1"/>
</dbReference>
<sequence>MKYKFIKYHIGILSVILMILTSCNNLNQIPTGEFTDDTYWYSADKASYVLNMAYSQMMSASYFFANEALADNIYSTRTCDEKLISSGIANATTGRFANEWSDCYAGIRTCNTFLENVDRVPEMDNTLKARMKAEARFIRAYLFFRLTTWYGDVPLFDKNLTVPETQTIARSSHADVLKFVRAELDTAAISLPASYTGADIGRITSGACIALKARTYLYENDWANVASTCQQIINSQEYSLFPNYAGLFSIANEHNSEIILDVEYVPTLRTWSEYYDFAPPSAGRRVNQQSPTQELVNSYLMVNGDSINEPGSGYDESNPYVNRDPRLAATVLFDGGQWTMPDGTNLTIKIKPGSGTIDTYDPNSLNNSLTGYYMKKYYDPTYTGSFNSGLNLILIRYADVLLMYAEAENELGKMDQTIWDETIKPIRVRAGFTDTNALNYNTNWTQSDLRKIIRNERRCELALEGLRIFDIRRWKTAQDVLNGYPHGAQYGSSSVDNGYIRLDKRSFNPNRDYLFAVPQSQIDLDSKLTQNPGY</sequence>
<evidence type="ECO:0000256" key="1">
    <source>
        <dbReference type="ARBA" id="ARBA00004442"/>
    </source>
</evidence>
<dbReference type="AlphaFoldDB" id="A0A7W5H3B6"/>
<keyword evidence="3" id="KW-0732">Signal</keyword>
<evidence type="ECO:0000259" key="7">
    <source>
        <dbReference type="Pfam" id="PF14322"/>
    </source>
</evidence>
<name>A0A7W5H3B6_9PORP</name>
<dbReference type="GO" id="GO:0009279">
    <property type="term" value="C:cell outer membrane"/>
    <property type="evidence" value="ECO:0007669"/>
    <property type="project" value="UniProtKB-SubCell"/>
</dbReference>
<dbReference type="Pfam" id="PF07980">
    <property type="entry name" value="SusD_RagB"/>
    <property type="match status" value="1"/>
</dbReference>
<dbReference type="PROSITE" id="PS51257">
    <property type="entry name" value="PROKAR_LIPOPROTEIN"/>
    <property type="match status" value="1"/>
</dbReference>
<evidence type="ECO:0000256" key="2">
    <source>
        <dbReference type="ARBA" id="ARBA00006275"/>
    </source>
</evidence>
<comment type="subcellular location">
    <subcellularLocation>
        <location evidence="1">Cell outer membrane</location>
    </subcellularLocation>
</comment>